<dbReference type="GO" id="GO:0005885">
    <property type="term" value="C:Arp2/3 protein complex"/>
    <property type="evidence" value="ECO:0007669"/>
    <property type="project" value="InterPro"/>
</dbReference>
<dbReference type="PANTHER" id="PTHR12644">
    <property type="entry name" value="ARP2/3 COMPLEX 16 KD SUBUNIT P16-ARC"/>
    <property type="match status" value="1"/>
</dbReference>
<dbReference type="EMBL" id="HBIN01017843">
    <property type="protein sequence ID" value="CAE0443542.1"/>
    <property type="molecule type" value="Transcribed_RNA"/>
</dbReference>
<protein>
    <recommendedName>
        <fullName evidence="5">Actin-related protein 2/3 complex subunit 5</fullName>
    </recommendedName>
</protein>
<keyword evidence="3" id="KW-0963">Cytoplasm</keyword>
<dbReference type="GO" id="GO:0030833">
    <property type="term" value="P:regulation of actin filament polymerization"/>
    <property type="evidence" value="ECO:0007669"/>
    <property type="project" value="InterPro"/>
</dbReference>
<evidence type="ECO:0000256" key="1">
    <source>
        <dbReference type="ARBA" id="ARBA00004245"/>
    </source>
</evidence>
<evidence type="ECO:0000256" key="2">
    <source>
        <dbReference type="ARBA" id="ARBA00006084"/>
    </source>
</evidence>
<dbReference type="PIRSF" id="PIRSF039096">
    <property type="entry name" value="p16-ARC"/>
    <property type="match status" value="1"/>
</dbReference>
<organism evidence="6">
    <name type="scientific">Aplanochytrium stocchinoi</name>
    <dbReference type="NCBI Taxonomy" id="215587"/>
    <lineage>
        <taxon>Eukaryota</taxon>
        <taxon>Sar</taxon>
        <taxon>Stramenopiles</taxon>
        <taxon>Bigyra</taxon>
        <taxon>Labyrinthulomycetes</taxon>
        <taxon>Thraustochytrida</taxon>
        <taxon>Thraustochytriidae</taxon>
        <taxon>Aplanochytrium</taxon>
    </lineage>
</organism>
<dbReference type="AlphaFoldDB" id="A0A7S3PM01"/>
<comment type="similarity">
    <text evidence="2 5">Belongs to the ARPC5 family.</text>
</comment>
<dbReference type="Pfam" id="PF04699">
    <property type="entry name" value="P16-Arc"/>
    <property type="match status" value="1"/>
</dbReference>
<evidence type="ECO:0000256" key="4">
    <source>
        <dbReference type="ARBA" id="ARBA00023212"/>
    </source>
</evidence>
<dbReference type="InterPro" id="IPR036743">
    <property type="entry name" value="ARPC5_sf"/>
</dbReference>
<name>A0A7S3PM01_9STRA</name>
<sequence>MSSSDADFFKQVNERQKEVDQLLTHKSYEKALKTALTNPPIGCKVQSTKDKNLQTVLRAISATPEKEMEAIIKSISNGPGELSNTLMKYIYRGLAEGQGSGTLLKWHAKTVEIAGHGTIIRCMTDRKTV</sequence>
<reference evidence="6" key="1">
    <citation type="submission" date="2021-01" db="EMBL/GenBank/DDBJ databases">
        <authorList>
            <person name="Corre E."/>
            <person name="Pelletier E."/>
            <person name="Niang G."/>
            <person name="Scheremetjew M."/>
            <person name="Finn R."/>
            <person name="Kale V."/>
            <person name="Holt S."/>
            <person name="Cochrane G."/>
            <person name="Meng A."/>
            <person name="Brown T."/>
            <person name="Cohen L."/>
        </authorList>
    </citation>
    <scope>NUCLEOTIDE SEQUENCE</scope>
    <source>
        <strain evidence="6">GSBS06</strain>
    </source>
</reference>
<evidence type="ECO:0000313" key="6">
    <source>
        <dbReference type="EMBL" id="CAE0443542.1"/>
    </source>
</evidence>
<keyword evidence="4 5" id="KW-0206">Cytoskeleton</keyword>
<dbReference type="InterPro" id="IPR006789">
    <property type="entry name" value="ARPC5"/>
</dbReference>
<accession>A0A7S3PM01</accession>
<comment type="subcellular location">
    <subcellularLocation>
        <location evidence="1">Cytoplasm</location>
        <location evidence="1">Cytoskeleton</location>
    </subcellularLocation>
</comment>
<proteinExistence type="inferred from homology"/>
<evidence type="ECO:0000256" key="3">
    <source>
        <dbReference type="ARBA" id="ARBA00022490"/>
    </source>
</evidence>
<dbReference type="Gene3D" id="1.25.40.190">
    <property type="entry name" value="Actin-related protein 2/3 complex subunit 5"/>
    <property type="match status" value="1"/>
</dbReference>
<dbReference type="SUPFAM" id="SSF69103">
    <property type="entry name" value="Arp2/3 complex 16 kDa subunit ARPC5"/>
    <property type="match status" value="1"/>
</dbReference>
<comment type="function">
    <text evidence="5">Functions as component of the Arp2/3 complex which is involved in regulation of actin polymerization and together with an activating nucleation-promoting factor (NPF) mediates the formation of branched actin networks. Arp2/3 complex plays a critical role in the control of cell morphogenesis via the modulation of cell polarity development.</text>
</comment>
<evidence type="ECO:0000256" key="5">
    <source>
        <dbReference type="RuleBase" id="RU004301"/>
    </source>
</evidence>
<dbReference type="GO" id="GO:0034314">
    <property type="term" value="P:Arp2/3 complex-mediated actin nucleation"/>
    <property type="evidence" value="ECO:0007669"/>
    <property type="project" value="InterPro"/>
</dbReference>
<gene>
    <name evidence="6" type="ORF">ASTO00021_LOCUS13614</name>
</gene>